<dbReference type="Pfam" id="PF13149">
    <property type="entry name" value="Mfa_like_1"/>
    <property type="match status" value="1"/>
</dbReference>
<dbReference type="InterPro" id="IPR025049">
    <property type="entry name" value="Mfa-like_1"/>
</dbReference>
<evidence type="ECO:0008006" key="2">
    <source>
        <dbReference type="Google" id="ProtNLM"/>
    </source>
</evidence>
<dbReference type="AlphaFoldDB" id="A0A5J4SR74"/>
<evidence type="ECO:0000313" key="1">
    <source>
        <dbReference type="EMBL" id="KAA6348596.1"/>
    </source>
</evidence>
<dbReference type="PROSITE" id="PS51257">
    <property type="entry name" value="PROKAR_LIPOPROTEIN"/>
    <property type="match status" value="1"/>
</dbReference>
<comment type="caution">
    <text evidence="1">The sequence shown here is derived from an EMBL/GenBank/DDBJ whole genome shotgun (WGS) entry which is preliminary data.</text>
</comment>
<accession>A0A5J4SR74</accession>
<sequence length="308" mass="32606">MKKIFLLVSVFSLVMITGCSEKSDNVAAYSGDEIRIKANIGAVTRAQILELDDDLSVEFARVDGEFENYSEGETLTGTVAKLNNELTFTGENNKYPAAKGTVNLIGWYPRIASEEAFDKAAGKVTLNVDGETDVMFTNLVHGSSDERITSITFNHVLSYATIKASFETGAAAEWGTITSVTLEDITGDYEFTLPTEGSTPINPGVLINGPAEDLVLTPANTITEEEAVVVGEALFVPSTSLKITVASASKSGSVVVSKSFIASTSYAITIKIDKEVLIPIVITNASSPIGVWTSGGEVNGGTLNPDVD</sequence>
<dbReference type="EMBL" id="SNRY01000064">
    <property type="protein sequence ID" value="KAA6348596.1"/>
    <property type="molecule type" value="Genomic_DNA"/>
</dbReference>
<name>A0A5J4SR74_9ZZZZ</name>
<protein>
    <recommendedName>
        <fullName evidence="2">Lipoprotein</fullName>
    </recommendedName>
</protein>
<reference evidence="1" key="1">
    <citation type="submission" date="2019-03" db="EMBL/GenBank/DDBJ databases">
        <title>Single cell metagenomics reveals metabolic interactions within the superorganism composed of flagellate Streblomastix strix and complex community of Bacteroidetes bacteria on its surface.</title>
        <authorList>
            <person name="Treitli S.C."/>
            <person name="Kolisko M."/>
            <person name="Husnik F."/>
            <person name="Keeling P."/>
            <person name="Hampl V."/>
        </authorList>
    </citation>
    <scope>NUCLEOTIDE SEQUENCE</scope>
    <source>
        <strain evidence="1">STM</strain>
    </source>
</reference>
<organism evidence="1">
    <name type="scientific">termite gut metagenome</name>
    <dbReference type="NCBI Taxonomy" id="433724"/>
    <lineage>
        <taxon>unclassified sequences</taxon>
        <taxon>metagenomes</taxon>
        <taxon>organismal metagenomes</taxon>
    </lineage>
</organism>
<gene>
    <name evidence="1" type="ORF">EZS27_003925</name>
</gene>
<proteinExistence type="predicted"/>